<dbReference type="AlphaFoldDB" id="A0A813XB78"/>
<proteinExistence type="predicted"/>
<accession>A0A813XB78</accession>
<name>A0A813XB78_9BILA</name>
<gene>
    <name evidence="1" type="ORF">OXX778_LOCUS9670</name>
</gene>
<protein>
    <submittedName>
        <fullName evidence="1">Uncharacterized protein</fullName>
    </submittedName>
</protein>
<evidence type="ECO:0000313" key="1">
    <source>
        <dbReference type="EMBL" id="CAF0865727.1"/>
    </source>
</evidence>
<keyword evidence="2" id="KW-1185">Reference proteome</keyword>
<comment type="caution">
    <text evidence="1">The sequence shown here is derived from an EMBL/GenBank/DDBJ whole genome shotgun (WGS) entry which is preliminary data.</text>
</comment>
<evidence type="ECO:0000313" key="2">
    <source>
        <dbReference type="Proteomes" id="UP000663879"/>
    </source>
</evidence>
<reference evidence="1" key="1">
    <citation type="submission" date="2021-02" db="EMBL/GenBank/DDBJ databases">
        <authorList>
            <person name="Nowell W R."/>
        </authorList>
    </citation>
    <scope>NUCLEOTIDE SEQUENCE</scope>
    <source>
        <strain evidence="1">Ploen Becks lab</strain>
    </source>
</reference>
<organism evidence="1 2">
    <name type="scientific">Brachionus calyciflorus</name>
    <dbReference type="NCBI Taxonomy" id="104777"/>
    <lineage>
        <taxon>Eukaryota</taxon>
        <taxon>Metazoa</taxon>
        <taxon>Spiralia</taxon>
        <taxon>Gnathifera</taxon>
        <taxon>Rotifera</taxon>
        <taxon>Eurotatoria</taxon>
        <taxon>Monogononta</taxon>
        <taxon>Pseudotrocha</taxon>
        <taxon>Ploima</taxon>
        <taxon>Brachionidae</taxon>
        <taxon>Brachionus</taxon>
    </lineage>
</organism>
<dbReference type="EMBL" id="CAJNOC010001448">
    <property type="protein sequence ID" value="CAF0865727.1"/>
    <property type="molecule type" value="Genomic_DNA"/>
</dbReference>
<sequence length="173" mass="20380">MQLILNFVEFFYKFRILKDKSKCGINTQVVSENDYDGHNKIELFNIPPGFTNLLLPADVIWFRSFKRSYHEKWTDLLMNGTQSFTVDNNLRSPGFAKCRKFDRCGITSNDSFHTIYARLNRNEFISDVLDADEIDGFDPGFLKEIFDDIEVEDLEALIREEILPEIEKLWHQK</sequence>
<dbReference type="Proteomes" id="UP000663879">
    <property type="component" value="Unassembled WGS sequence"/>
</dbReference>